<sequence>MESVSCPQPADFGDTCFLVMLQEPCKEYLQFRTMLIFFQEFFFTDYVKFSFAVSRKPFSYTKPLVNSTTPYEAGGYITHHAGSNFAADYFFSSPMNSFVFTVQIPTETDSSCQNLLNILECQVTVPLESSYQSGVFQAFIRSNTYAAERYLQIYFGNRVRAEKISILMEHYTRGKVKVFKMAYSDDGMSWVSGPMITVDHLYNITITRPLESRYLRFFVVEHHGTEDNLVALKLELFGCEITTDVTNVCANAPPLQYPTGWYHRGFLEVDSKVYVCDANPKKDLQMFCYYSEDGMSWYPLDPRLGNVNVYDKEKKVLYGISNDKVSYMSSTDGLFWKSVEPATVIDLINGCTLPKCIKVLTVPWRNGTYLGTDTVFSSFTMENWGASYNGLFKKNNGAWEYKADWSNCGP</sequence>
<dbReference type="InterPro" id="IPR008979">
    <property type="entry name" value="Galactose-bd-like_sf"/>
</dbReference>
<dbReference type="AlphaFoldDB" id="A0A0L8HLQ6"/>
<evidence type="ECO:0000313" key="2">
    <source>
        <dbReference type="EMBL" id="KOF90132.1"/>
    </source>
</evidence>
<dbReference type="InterPro" id="IPR000421">
    <property type="entry name" value="FA58C"/>
</dbReference>
<evidence type="ECO:0000259" key="1">
    <source>
        <dbReference type="PROSITE" id="PS50022"/>
    </source>
</evidence>
<dbReference type="PROSITE" id="PS50022">
    <property type="entry name" value="FA58C_3"/>
    <property type="match status" value="1"/>
</dbReference>
<dbReference type="EMBL" id="KQ417828">
    <property type="protein sequence ID" value="KOF90132.1"/>
    <property type="molecule type" value="Genomic_DNA"/>
</dbReference>
<dbReference type="OrthoDB" id="6355129at2759"/>
<reference evidence="2" key="1">
    <citation type="submission" date="2015-07" db="EMBL/GenBank/DDBJ databases">
        <title>MeaNS - Measles Nucleotide Surveillance Program.</title>
        <authorList>
            <person name="Tran T."/>
            <person name="Druce J."/>
        </authorList>
    </citation>
    <scope>NUCLEOTIDE SEQUENCE</scope>
    <source>
        <strain evidence="2">UCB-OBI-ISO-001</strain>
        <tissue evidence="2">Gonad</tissue>
    </source>
</reference>
<gene>
    <name evidence="2" type="ORF">OCBIM_22011749mg</name>
</gene>
<accession>A0A0L8HLQ6</accession>
<organism evidence="2">
    <name type="scientific">Octopus bimaculoides</name>
    <name type="common">California two-spotted octopus</name>
    <dbReference type="NCBI Taxonomy" id="37653"/>
    <lineage>
        <taxon>Eukaryota</taxon>
        <taxon>Metazoa</taxon>
        <taxon>Spiralia</taxon>
        <taxon>Lophotrochozoa</taxon>
        <taxon>Mollusca</taxon>
        <taxon>Cephalopoda</taxon>
        <taxon>Coleoidea</taxon>
        <taxon>Octopodiformes</taxon>
        <taxon>Octopoda</taxon>
        <taxon>Incirrata</taxon>
        <taxon>Octopodidae</taxon>
        <taxon>Octopus</taxon>
    </lineage>
</organism>
<dbReference type="SUPFAM" id="SSF49785">
    <property type="entry name" value="Galactose-binding domain-like"/>
    <property type="match status" value="1"/>
</dbReference>
<feature type="domain" description="F5/8 type C" evidence="1">
    <location>
        <begin position="142"/>
        <end position="239"/>
    </location>
</feature>
<name>A0A0L8HLQ6_OCTBM</name>
<dbReference type="Gene3D" id="2.60.120.260">
    <property type="entry name" value="Galactose-binding domain-like"/>
    <property type="match status" value="1"/>
</dbReference>
<proteinExistence type="predicted"/>
<protein>
    <recommendedName>
        <fullName evidence="1">F5/8 type C domain-containing protein</fullName>
    </recommendedName>
</protein>